<evidence type="ECO:0000256" key="4">
    <source>
        <dbReference type="ARBA" id="ARBA00022679"/>
    </source>
</evidence>
<evidence type="ECO:0000256" key="3">
    <source>
        <dbReference type="ARBA" id="ARBA00022597"/>
    </source>
</evidence>
<dbReference type="GO" id="GO:0009401">
    <property type="term" value="P:phosphoenolpyruvate-dependent sugar phosphotransferase system"/>
    <property type="evidence" value="ECO:0007669"/>
    <property type="project" value="UniProtKB-KW"/>
</dbReference>
<dbReference type="Pfam" id="PF00358">
    <property type="entry name" value="PTS_EIIA_1"/>
    <property type="match status" value="1"/>
</dbReference>
<dbReference type="InterPro" id="IPR050890">
    <property type="entry name" value="PTS_EIIA_component"/>
</dbReference>
<protein>
    <submittedName>
        <fullName evidence="8">PTS system, glucose-specific IIA component</fullName>
    </submittedName>
</protein>
<evidence type="ECO:0000256" key="1">
    <source>
        <dbReference type="ARBA" id="ARBA00004496"/>
    </source>
</evidence>
<gene>
    <name evidence="8" type="ORF">SAMN04490355_105036</name>
</gene>
<dbReference type="NCBIfam" id="TIGR00830">
    <property type="entry name" value="PTBA"/>
    <property type="match status" value="1"/>
</dbReference>
<dbReference type="GO" id="GO:0016301">
    <property type="term" value="F:kinase activity"/>
    <property type="evidence" value="ECO:0007669"/>
    <property type="project" value="UniProtKB-KW"/>
</dbReference>
<dbReference type="Proteomes" id="UP000199520">
    <property type="component" value="Unassembled WGS sequence"/>
</dbReference>
<evidence type="ECO:0000313" key="9">
    <source>
        <dbReference type="Proteomes" id="UP000199520"/>
    </source>
</evidence>
<dbReference type="GO" id="GO:0005737">
    <property type="term" value="C:cytoplasm"/>
    <property type="evidence" value="ECO:0007669"/>
    <property type="project" value="UniProtKB-SubCell"/>
</dbReference>
<dbReference type="Gene3D" id="2.70.70.10">
    <property type="entry name" value="Glucose Permease (Domain IIA)"/>
    <property type="match status" value="1"/>
</dbReference>
<keyword evidence="5" id="KW-0598">Phosphotransferase system</keyword>
<name>A0A1I4NQG5_9FIRM</name>
<accession>A0A1I4NQG5</accession>
<reference evidence="9" key="1">
    <citation type="submission" date="2016-10" db="EMBL/GenBank/DDBJ databases">
        <authorList>
            <person name="Varghese N."/>
            <person name="Submissions S."/>
        </authorList>
    </citation>
    <scope>NUCLEOTIDE SEQUENCE [LARGE SCALE GENOMIC DNA]</scope>
    <source>
        <strain evidence="9">DSM 13327</strain>
    </source>
</reference>
<dbReference type="AlphaFoldDB" id="A0A1I4NQG5"/>
<dbReference type="InterPro" id="IPR001127">
    <property type="entry name" value="PTS_EIIA_1_perm"/>
</dbReference>
<evidence type="ECO:0000256" key="6">
    <source>
        <dbReference type="ARBA" id="ARBA00022777"/>
    </source>
</evidence>
<keyword evidence="2" id="KW-0813">Transport</keyword>
<feature type="domain" description="PTS EIIA type-1" evidence="7">
    <location>
        <begin position="30"/>
        <end position="133"/>
    </location>
</feature>
<dbReference type="PROSITE" id="PS51093">
    <property type="entry name" value="PTS_EIIA_TYPE_1"/>
    <property type="match status" value="1"/>
</dbReference>
<dbReference type="PANTHER" id="PTHR45008">
    <property type="entry name" value="PTS SYSTEM GLUCOSE-SPECIFIC EIIA COMPONENT"/>
    <property type="match status" value="1"/>
</dbReference>
<keyword evidence="4" id="KW-0808">Transferase</keyword>
<dbReference type="PROSITE" id="PS00371">
    <property type="entry name" value="PTS_EIIA_TYPE_1_HIS"/>
    <property type="match status" value="1"/>
</dbReference>
<dbReference type="FunFam" id="2.70.70.10:FF:000001">
    <property type="entry name" value="PTS system glucose-specific IIA component"/>
    <property type="match status" value="1"/>
</dbReference>
<dbReference type="STRING" id="1123291.SAMN04490355_105036"/>
<dbReference type="RefSeq" id="WP_090942220.1">
    <property type="nucleotide sequence ID" value="NZ_FOTS01000050.1"/>
</dbReference>
<sequence length="159" mass="17508">MFQLFQRKKESLILFAPVKGKVMDITNIPDAVFSNKMLGDGVGIEPYENVITAPCDGRIIVVAKTLHAVAIEAMGVEILIHVGIDTVMLDGRGFTSHVNTGDRVKQGDSLLTFDKHYILQQGKSVLTPIVLTNMEKSVKRLDKRLNSNDGTIMGIEVKK</sequence>
<keyword evidence="9" id="KW-1185">Reference proteome</keyword>
<keyword evidence="3" id="KW-0762">Sugar transport</keyword>
<evidence type="ECO:0000256" key="2">
    <source>
        <dbReference type="ARBA" id="ARBA00022448"/>
    </source>
</evidence>
<keyword evidence="6" id="KW-0418">Kinase</keyword>
<dbReference type="SUPFAM" id="SSF51261">
    <property type="entry name" value="Duplicated hybrid motif"/>
    <property type="match status" value="1"/>
</dbReference>
<organism evidence="8 9">
    <name type="scientific">Pelosinus propionicus DSM 13327</name>
    <dbReference type="NCBI Taxonomy" id="1123291"/>
    <lineage>
        <taxon>Bacteria</taxon>
        <taxon>Bacillati</taxon>
        <taxon>Bacillota</taxon>
        <taxon>Negativicutes</taxon>
        <taxon>Selenomonadales</taxon>
        <taxon>Sporomusaceae</taxon>
        <taxon>Pelosinus</taxon>
    </lineage>
</organism>
<dbReference type="OrthoDB" id="92465at2"/>
<dbReference type="InterPro" id="IPR011055">
    <property type="entry name" value="Dup_hybrid_motif"/>
</dbReference>
<dbReference type="EMBL" id="FOTS01000050">
    <property type="protein sequence ID" value="SFM17676.1"/>
    <property type="molecule type" value="Genomic_DNA"/>
</dbReference>
<proteinExistence type="predicted"/>
<dbReference type="PANTHER" id="PTHR45008:SF1">
    <property type="entry name" value="PTS SYSTEM GLUCOSE-SPECIFIC EIIA COMPONENT"/>
    <property type="match status" value="1"/>
</dbReference>
<evidence type="ECO:0000256" key="5">
    <source>
        <dbReference type="ARBA" id="ARBA00022683"/>
    </source>
</evidence>
<evidence type="ECO:0000259" key="7">
    <source>
        <dbReference type="PROSITE" id="PS51093"/>
    </source>
</evidence>
<evidence type="ECO:0000313" key="8">
    <source>
        <dbReference type="EMBL" id="SFM17676.1"/>
    </source>
</evidence>
<comment type="subcellular location">
    <subcellularLocation>
        <location evidence="1">Cytoplasm</location>
    </subcellularLocation>
</comment>